<dbReference type="Gene3D" id="3.55.50.30">
    <property type="match status" value="1"/>
</dbReference>
<dbReference type="PANTHER" id="PTHR30273">
    <property type="entry name" value="PERIPLASMIC SIGNAL SENSOR AND SIGMA FACTOR ACTIVATOR FECR-RELATED"/>
    <property type="match status" value="1"/>
</dbReference>
<dbReference type="Pfam" id="PF04773">
    <property type="entry name" value="FecR"/>
    <property type="match status" value="1"/>
</dbReference>
<comment type="caution">
    <text evidence="4">The sequence shown here is derived from an EMBL/GenBank/DDBJ whole genome shotgun (WGS) entry which is preliminary data.</text>
</comment>
<dbReference type="EMBL" id="JAGTAR010000029">
    <property type="protein sequence ID" value="MBR8537249.1"/>
    <property type="molecule type" value="Genomic_DNA"/>
</dbReference>
<feature type="domain" description="FecR protein" evidence="2">
    <location>
        <begin position="90"/>
        <end position="181"/>
    </location>
</feature>
<evidence type="ECO:0000259" key="3">
    <source>
        <dbReference type="Pfam" id="PF16344"/>
    </source>
</evidence>
<keyword evidence="1" id="KW-1133">Transmembrane helix</keyword>
<dbReference type="InterPro" id="IPR032508">
    <property type="entry name" value="FecR_C"/>
</dbReference>
<sequence>MKNEQLHNDQWRNDEDFLRSLPELEPSYSRSKHDVWQELEATMEASPSERVQPETMPAKVRTLRPLLMTVAALLVVLLATTAFFRLYTKTVSAPMGQHLTALLPDGSSIELNAGSVVKYQPLWWRFNREVQFEGEGFFKVQKGQSFEVVSSLGRTIVLGTSFNIYARKNEYKVTCYTGKVRVVSVLSGESTDITPNMQAYIQSNGSLVSEVEEDAATNISWMNDMFFFTGTPVQTVFEEVERQYGVRIQTVGQMNDLYSGNFSRNRSADEVMNMICLSMGLKLEKTSYGYKVSQ</sequence>
<keyword evidence="5" id="KW-1185">Reference proteome</keyword>
<keyword evidence="1" id="KW-0472">Membrane</keyword>
<dbReference type="RefSeq" id="WP_212192273.1">
    <property type="nucleotide sequence ID" value="NZ_JAGTAR010000029.1"/>
</dbReference>
<proteinExistence type="predicted"/>
<accession>A0A941F6A9</accession>
<reference evidence="4" key="2">
    <citation type="submission" date="2021-04" db="EMBL/GenBank/DDBJ databases">
        <authorList>
            <person name="Zhang T."/>
            <person name="Zhang Y."/>
            <person name="Lu D."/>
            <person name="Zuo D."/>
            <person name="Du Z."/>
        </authorList>
    </citation>
    <scope>NUCLEOTIDE SEQUENCE</scope>
    <source>
        <strain evidence="4">JR1</strain>
    </source>
</reference>
<feature type="domain" description="Protein FecR C-terminal" evidence="3">
    <location>
        <begin position="226"/>
        <end position="284"/>
    </location>
</feature>
<gene>
    <name evidence="4" type="ORF">KDU71_16900</name>
</gene>
<keyword evidence="1" id="KW-0812">Transmembrane</keyword>
<evidence type="ECO:0000259" key="2">
    <source>
        <dbReference type="Pfam" id="PF04773"/>
    </source>
</evidence>
<protein>
    <submittedName>
        <fullName evidence="4">FecR family protein</fullName>
    </submittedName>
</protein>
<name>A0A941F6A9_9BACT</name>
<dbReference type="Proteomes" id="UP000679220">
    <property type="component" value="Unassembled WGS sequence"/>
</dbReference>
<dbReference type="InterPro" id="IPR012373">
    <property type="entry name" value="Ferrdict_sens_TM"/>
</dbReference>
<evidence type="ECO:0000313" key="5">
    <source>
        <dbReference type="Proteomes" id="UP000679220"/>
    </source>
</evidence>
<evidence type="ECO:0000313" key="4">
    <source>
        <dbReference type="EMBL" id="MBR8537249.1"/>
    </source>
</evidence>
<dbReference type="Pfam" id="PF16344">
    <property type="entry name" value="FecR_C"/>
    <property type="match status" value="1"/>
</dbReference>
<dbReference type="InterPro" id="IPR006860">
    <property type="entry name" value="FecR"/>
</dbReference>
<dbReference type="Gene3D" id="2.60.120.1440">
    <property type="match status" value="1"/>
</dbReference>
<dbReference type="PIRSF" id="PIRSF018266">
    <property type="entry name" value="FecR"/>
    <property type="match status" value="1"/>
</dbReference>
<dbReference type="PANTHER" id="PTHR30273:SF2">
    <property type="entry name" value="PROTEIN FECR"/>
    <property type="match status" value="1"/>
</dbReference>
<organism evidence="4 5">
    <name type="scientific">Carboxylicivirga sediminis</name>
    <dbReference type="NCBI Taxonomy" id="2006564"/>
    <lineage>
        <taxon>Bacteria</taxon>
        <taxon>Pseudomonadati</taxon>
        <taxon>Bacteroidota</taxon>
        <taxon>Bacteroidia</taxon>
        <taxon>Marinilabiliales</taxon>
        <taxon>Marinilabiliaceae</taxon>
        <taxon>Carboxylicivirga</taxon>
    </lineage>
</organism>
<reference evidence="4" key="1">
    <citation type="journal article" date="2018" name="Int. J. Syst. Evol. Microbiol.">
        <title>Carboxylicivirga sediminis sp. nov., isolated from coastal sediment.</title>
        <authorList>
            <person name="Wang F.Q."/>
            <person name="Ren L.H."/>
            <person name="Zou R.J."/>
            <person name="Sun Y.Z."/>
            <person name="Liu X.J."/>
            <person name="Jiang F."/>
            <person name="Liu L.J."/>
        </authorList>
    </citation>
    <scope>NUCLEOTIDE SEQUENCE</scope>
    <source>
        <strain evidence="4">JR1</strain>
    </source>
</reference>
<feature type="transmembrane region" description="Helical" evidence="1">
    <location>
        <begin position="66"/>
        <end position="87"/>
    </location>
</feature>
<dbReference type="GO" id="GO:0016989">
    <property type="term" value="F:sigma factor antagonist activity"/>
    <property type="evidence" value="ECO:0007669"/>
    <property type="project" value="TreeGrafter"/>
</dbReference>
<dbReference type="AlphaFoldDB" id="A0A941F6A9"/>
<evidence type="ECO:0000256" key="1">
    <source>
        <dbReference type="SAM" id="Phobius"/>
    </source>
</evidence>